<dbReference type="Proteomes" id="UP000194236">
    <property type="component" value="Unassembled WGS sequence"/>
</dbReference>
<organism evidence="2 3">
    <name type="scientific">Euroglyphus maynei</name>
    <name type="common">Mayne's house dust mite</name>
    <dbReference type="NCBI Taxonomy" id="6958"/>
    <lineage>
        <taxon>Eukaryota</taxon>
        <taxon>Metazoa</taxon>
        <taxon>Ecdysozoa</taxon>
        <taxon>Arthropoda</taxon>
        <taxon>Chelicerata</taxon>
        <taxon>Arachnida</taxon>
        <taxon>Acari</taxon>
        <taxon>Acariformes</taxon>
        <taxon>Sarcoptiformes</taxon>
        <taxon>Astigmata</taxon>
        <taxon>Psoroptidia</taxon>
        <taxon>Analgoidea</taxon>
        <taxon>Pyroglyphidae</taxon>
        <taxon>Pyroglyphinae</taxon>
        <taxon>Euroglyphus</taxon>
    </lineage>
</organism>
<evidence type="ECO:0000256" key="1">
    <source>
        <dbReference type="SAM" id="MobiDB-lite"/>
    </source>
</evidence>
<keyword evidence="3" id="KW-1185">Reference proteome</keyword>
<feature type="compositionally biased region" description="Low complexity" evidence="1">
    <location>
        <begin position="79"/>
        <end position="92"/>
    </location>
</feature>
<proteinExistence type="predicted"/>
<evidence type="ECO:0000313" key="3">
    <source>
        <dbReference type="Proteomes" id="UP000194236"/>
    </source>
</evidence>
<sequence>RPTKPTFLELKHINTPSNLSSSVQAQQVHQPATSRRIFEQEQHPVASARIYAKPKLRREFSIAYEPGDNTGVGEDPNVSQRTSSSSSTARTTGKYGSNFVNII</sequence>
<protein>
    <submittedName>
        <fullName evidence="2">Uncharacterized protein</fullName>
    </submittedName>
</protein>
<feature type="region of interest" description="Disordered" evidence="1">
    <location>
        <begin position="62"/>
        <end position="103"/>
    </location>
</feature>
<feature type="compositionally biased region" description="Polar residues" evidence="1">
    <location>
        <begin position="94"/>
        <end position="103"/>
    </location>
</feature>
<accession>A0A1Y3BCK6</accession>
<dbReference type="EMBL" id="MUJZ01035126">
    <property type="protein sequence ID" value="OTF76935.1"/>
    <property type="molecule type" value="Genomic_DNA"/>
</dbReference>
<gene>
    <name evidence="2" type="ORF">BLA29_014411</name>
</gene>
<feature type="non-terminal residue" evidence="2">
    <location>
        <position position="1"/>
    </location>
</feature>
<name>A0A1Y3BCK6_EURMA</name>
<evidence type="ECO:0000313" key="2">
    <source>
        <dbReference type="EMBL" id="OTF76935.1"/>
    </source>
</evidence>
<dbReference type="AlphaFoldDB" id="A0A1Y3BCK6"/>
<reference evidence="2 3" key="1">
    <citation type="submission" date="2017-03" db="EMBL/GenBank/DDBJ databases">
        <title>Genome Survey of Euroglyphus maynei.</title>
        <authorList>
            <person name="Arlian L.G."/>
            <person name="Morgan M.S."/>
            <person name="Rider S.D."/>
        </authorList>
    </citation>
    <scope>NUCLEOTIDE SEQUENCE [LARGE SCALE GENOMIC DNA]</scope>
    <source>
        <strain evidence="2">Arlian Lab</strain>
        <tissue evidence="2">Whole body</tissue>
    </source>
</reference>
<comment type="caution">
    <text evidence="2">The sequence shown here is derived from an EMBL/GenBank/DDBJ whole genome shotgun (WGS) entry which is preliminary data.</text>
</comment>